<proteinExistence type="predicted"/>
<evidence type="ECO:0008006" key="3">
    <source>
        <dbReference type="Google" id="ProtNLM"/>
    </source>
</evidence>
<dbReference type="RefSeq" id="WP_078683589.1">
    <property type="nucleotide sequence ID" value="NZ_FUYA01000001.1"/>
</dbReference>
<dbReference type="Gene3D" id="3.40.50.300">
    <property type="entry name" value="P-loop containing nucleotide triphosphate hydrolases"/>
    <property type="match status" value="1"/>
</dbReference>
<dbReference type="STRING" id="1121442.SAMN02745702_00271"/>
<evidence type="ECO:0000313" key="2">
    <source>
        <dbReference type="Proteomes" id="UP000189733"/>
    </source>
</evidence>
<dbReference type="Gene3D" id="3.30.420.240">
    <property type="match status" value="1"/>
</dbReference>
<dbReference type="InterPro" id="IPR027417">
    <property type="entry name" value="P-loop_NTPase"/>
</dbReference>
<accession>A0A1T4VHV1</accession>
<protein>
    <recommendedName>
        <fullName evidence="3">Terminase-like family protein</fullName>
    </recommendedName>
</protein>
<dbReference type="AlphaFoldDB" id="A0A1T4VHV1"/>
<organism evidence="1 2">
    <name type="scientific">Desulfobaculum bizertense DSM 18034</name>
    <dbReference type="NCBI Taxonomy" id="1121442"/>
    <lineage>
        <taxon>Bacteria</taxon>
        <taxon>Pseudomonadati</taxon>
        <taxon>Thermodesulfobacteriota</taxon>
        <taxon>Desulfovibrionia</taxon>
        <taxon>Desulfovibrionales</taxon>
        <taxon>Desulfovibrionaceae</taxon>
        <taxon>Desulfobaculum</taxon>
    </lineage>
</organism>
<dbReference type="EMBL" id="FUYA01000001">
    <property type="protein sequence ID" value="SKA64131.1"/>
    <property type="molecule type" value="Genomic_DNA"/>
</dbReference>
<name>A0A1T4VHV1_9BACT</name>
<dbReference type="Proteomes" id="UP000189733">
    <property type="component" value="Unassembled WGS sequence"/>
</dbReference>
<dbReference type="OrthoDB" id="9775154at2"/>
<keyword evidence="2" id="KW-1185">Reference proteome</keyword>
<sequence>MNEREKAIRRRLMQDFPHYASRCLWIRTKSEGLAPFLLNRAQRYLHRRLEEQRRRTGQVRALVLKGRQQGCSTYVGGRYFWKVTHAKGTRALIMAHEMEASRGLLEMARRFYEHCPEPVRPKSGHDNARELEFPRLDSGYRVATAGARGAGRSQTVQYLHGSEIAFWKNAAEHAAGVLQAVPDAAGTEVVLESTANGMGDFFHQEWQRAESGESPFQPVFIPWFWQQEYRRDCPESFSLRPEEQEYMQLYGLDMEQMAWRRNKIAELRDPVLFRREYPATAAEAFSFTGAEPFIVPEAVMLARKANEQGTGPLVCGVDPARFGNDATGIIFRQGRRAFGIRRLRKKDTMQTAGECAHILEASEPYVSKLFVDAGGLGAGVVDRLREMGFASRLVAVNFGSAACRNERYRNRRAEMWAGLRDWLLDPVQVDIPDRDELHADLVAPSYSYDSAGRLTLESKDEMRARGVRSPDLADALALTFAMPVRRAHARQQYAG</sequence>
<gene>
    <name evidence="1" type="ORF">SAMN02745702_00271</name>
</gene>
<reference evidence="1 2" key="1">
    <citation type="submission" date="2017-02" db="EMBL/GenBank/DDBJ databases">
        <authorList>
            <person name="Peterson S.W."/>
        </authorList>
    </citation>
    <scope>NUCLEOTIDE SEQUENCE [LARGE SCALE GENOMIC DNA]</scope>
    <source>
        <strain evidence="1 2">DSM 18034</strain>
    </source>
</reference>
<evidence type="ECO:0000313" key="1">
    <source>
        <dbReference type="EMBL" id="SKA64131.1"/>
    </source>
</evidence>